<protein>
    <submittedName>
        <fullName evidence="1">Uncharacterized protein</fullName>
    </submittedName>
</protein>
<reference evidence="2" key="1">
    <citation type="journal article" date="2019" name="Int. J. Syst. Evol. Microbiol.">
        <title>The Global Catalogue of Microorganisms (GCM) 10K type strain sequencing project: providing services to taxonomists for standard genome sequencing and annotation.</title>
        <authorList>
            <consortium name="The Broad Institute Genomics Platform"/>
            <consortium name="The Broad Institute Genome Sequencing Center for Infectious Disease"/>
            <person name="Wu L."/>
            <person name="Ma J."/>
        </authorList>
    </citation>
    <scope>NUCLEOTIDE SEQUENCE [LARGE SCALE GENOMIC DNA]</scope>
    <source>
        <strain evidence="2">JCM 17626</strain>
    </source>
</reference>
<proteinExistence type="predicted"/>
<name>A0ABP8B1U3_9SPHI</name>
<dbReference type="EMBL" id="BAABBY010000001">
    <property type="protein sequence ID" value="GAA4196146.1"/>
    <property type="molecule type" value="Genomic_DNA"/>
</dbReference>
<gene>
    <name evidence="1" type="ORF">GCM10022289_01390</name>
</gene>
<accession>A0ABP8B1U3</accession>
<organism evidence="1 2">
    <name type="scientific">Pedobacter jeongneungensis</name>
    <dbReference type="NCBI Taxonomy" id="947309"/>
    <lineage>
        <taxon>Bacteria</taxon>
        <taxon>Pseudomonadati</taxon>
        <taxon>Bacteroidota</taxon>
        <taxon>Sphingobacteriia</taxon>
        <taxon>Sphingobacteriales</taxon>
        <taxon>Sphingobacteriaceae</taxon>
        <taxon>Pedobacter</taxon>
    </lineage>
</organism>
<keyword evidence="2" id="KW-1185">Reference proteome</keyword>
<comment type="caution">
    <text evidence="1">The sequence shown here is derived from an EMBL/GenBank/DDBJ whole genome shotgun (WGS) entry which is preliminary data.</text>
</comment>
<evidence type="ECO:0000313" key="1">
    <source>
        <dbReference type="EMBL" id="GAA4196146.1"/>
    </source>
</evidence>
<dbReference type="Proteomes" id="UP001501772">
    <property type="component" value="Unassembled WGS sequence"/>
</dbReference>
<evidence type="ECO:0000313" key="2">
    <source>
        <dbReference type="Proteomes" id="UP001501772"/>
    </source>
</evidence>
<sequence>MQKSSRAEKEKVSKWQEPEHFGQINRIILRNYQILKRLYNETLTPVKNWQLSDEGFKFKFMTGIYRVNENIGIFICCEYGWHQLPDNRVRIYFVPPLFLTGLAIVAKDR</sequence>
<dbReference type="RefSeq" id="WP_344848373.1">
    <property type="nucleotide sequence ID" value="NZ_BAABBY010000001.1"/>
</dbReference>